<dbReference type="PIRSF" id="PIRSF002744">
    <property type="entry name" value="Pur-cyt_permease"/>
    <property type="match status" value="1"/>
</dbReference>
<keyword evidence="5 8" id="KW-1133">Transmembrane helix</keyword>
<dbReference type="RefSeq" id="WP_344681779.1">
    <property type="nucleotide sequence ID" value="NZ_BAAAVT010000012.1"/>
</dbReference>
<feature type="transmembrane region" description="Helical" evidence="8">
    <location>
        <begin position="109"/>
        <end position="130"/>
    </location>
</feature>
<evidence type="ECO:0000256" key="1">
    <source>
        <dbReference type="ARBA" id="ARBA00004141"/>
    </source>
</evidence>
<evidence type="ECO:0000256" key="5">
    <source>
        <dbReference type="ARBA" id="ARBA00022989"/>
    </source>
</evidence>
<keyword evidence="10" id="KW-1185">Reference proteome</keyword>
<feature type="transmembrane region" description="Helical" evidence="8">
    <location>
        <begin position="37"/>
        <end position="59"/>
    </location>
</feature>
<name>A0ABP6M2T0_9MICC</name>
<evidence type="ECO:0000256" key="3">
    <source>
        <dbReference type="ARBA" id="ARBA00022448"/>
    </source>
</evidence>
<evidence type="ECO:0000313" key="10">
    <source>
        <dbReference type="Proteomes" id="UP001500236"/>
    </source>
</evidence>
<reference evidence="10" key="1">
    <citation type="journal article" date="2019" name="Int. J. Syst. Evol. Microbiol.">
        <title>The Global Catalogue of Microorganisms (GCM) 10K type strain sequencing project: providing services to taxonomists for standard genome sequencing and annotation.</title>
        <authorList>
            <consortium name="The Broad Institute Genomics Platform"/>
            <consortium name="The Broad Institute Genome Sequencing Center for Infectious Disease"/>
            <person name="Wu L."/>
            <person name="Ma J."/>
        </authorList>
    </citation>
    <scope>NUCLEOTIDE SEQUENCE [LARGE SCALE GENOMIC DNA]</scope>
    <source>
        <strain evidence="10">JCM 14309</strain>
    </source>
</reference>
<dbReference type="EMBL" id="BAAAVT010000012">
    <property type="protein sequence ID" value="GAA3067870.1"/>
    <property type="molecule type" value="Genomic_DNA"/>
</dbReference>
<feature type="transmembrane region" description="Helical" evidence="8">
    <location>
        <begin position="335"/>
        <end position="358"/>
    </location>
</feature>
<protein>
    <submittedName>
        <fullName evidence="9">Cytosine permease</fullName>
    </submittedName>
</protein>
<dbReference type="PANTHER" id="PTHR31806:SF1">
    <property type="entry name" value="PURINE-CYTOSINE PERMEASE FCY2-RELATED"/>
    <property type="match status" value="1"/>
</dbReference>
<dbReference type="Gene3D" id="1.10.4160.10">
    <property type="entry name" value="Hydantoin permease"/>
    <property type="match status" value="1"/>
</dbReference>
<keyword evidence="4 8" id="KW-0812">Transmembrane</keyword>
<dbReference type="Proteomes" id="UP001500236">
    <property type="component" value="Unassembled WGS sequence"/>
</dbReference>
<evidence type="ECO:0000256" key="8">
    <source>
        <dbReference type="SAM" id="Phobius"/>
    </source>
</evidence>
<evidence type="ECO:0000256" key="2">
    <source>
        <dbReference type="ARBA" id="ARBA00008974"/>
    </source>
</evidence>
<gene>
    <name evidence="9" type="ORF">GCM10010529_20720</name>
</gene>
<feature type="transmembrane region" description="Helical" evidence="8">
    <location>
        <begin position="364"/>
        <end position="385"/>
    </location>
</feature>
<comment type="similarity">
    <text evidence="2 7">Belongs to the purine-cytosine permease (2.A.39) family.</text>
</comment>
<accession>A0ABP6M2T0</accession>
<feature type="transmembrane region" description="Helical" evidence="8">
    <location>
        <begin position="251"/>
        <end position="274"/>
    </location>
</feature>
<keyword evidence="6 7" id="KW-0472">Membrane</keyword>
<feature type="transmembrane region" description="Helical" evidence="8">
    <location>
        <begin position="442"/>
        <end position="464"/>
    </location>
</feature>
<proteinExistence type="inferred from homology"/>
<comment type="caution">
    <text evidence="9">The sequence shown here is derived from an EMBL/GenBank/DDBJ whole genome shotgun (WGS) entry which is preliminary data.</text>
</comment>
<feature type="transmembrane region" description="Helical" evidence="8">
    <location>
        <begin position="65"/>
        <end position="88"/>
    </location>
</feature>
<dbReference type="PANTHER" id="PTHR31806">
    <property type="entry name" value="PURINE-CYTOSINE PERMEASE FCY2-RELATED"/>
    <property type="match status" value="1"/>
</dbReference>
<evidence type="ECO:0000256" key="7">
    <source>
        <dbReference type="PIRNR" id="PIRNR002744"/>
    </source>
</evidence>
<keyword evidence="3 7" id="KW-0813">Transport</keyword>
<dbReference type="InterPro" id="IPR001248">
    <property type="entry name" value="Pur-cyt_permease"/>
</dbReference>
<feature type="transmembrane region" description="Helical" evidence="8">
    <location>
        <begin position="294"/>
        <end position="315"/>
    </location>
</feature>
<dbReference type="InterPro" id="IPR026030">
    <property type="entry name" value="Pur-cyt_permease_Fcy2/21/22"/>
</dbReference>
<evidence type="ECO:0000313" key="9">
    <source>
        <dbReference type="EMBL" id="GAA3067870.1"/>
    </source>
</evidence>
<feature type="transmembrane region" description="Helical" evidence="8">
    <location>
        <begin position="150"/>
        <end position="169"/>
    </location>
</feature>
<feature type="transmembrane region" description="Helical" evidence="8">
    <location>
        <begin position="211"/>
        <end position="230"/>
    </location>
</feature>
<dbReference type="Pfam" id="PF02133">
    <property type="entry name" value="Transp_cyt_pur"/>
    <property type="match status" value="1"/>
</dbReference>
<sequence length="484" mass="50324">MAVQDAAHAPEKAPVELETRGIGLVPQQERRGRPRDLFFIWAAPMVSVLNFTIGASLVFMGLELWQAMTLIVVGSLPWIFTGIAAAAGPAAGTASSAITRAVYGIRGNSGVMVVYGGLISAVFLALNWLASTFMGAEIVAMTGLADSGTARVAVTLAVSVITVLVAVYGHGLITRAYGWITGVLLVIFVMVTVVSLTAVDWGFRQPEPLQGIQLWVVLSIGFAVLASTPLSFSNSPDMARYLPQDTPRWRIATATAAGGALPCIVFTAVGALLATAMSPVALEIGVEHALLGLLPAWLGVLFVLGVVLNTVALNAMTTYTASMVLQAIGLPIRRITAAVVVGVMATVLTLVLVFSTGLLEAVNLLLQLLIVISAPTMTLLCMDALMRRYRYDGPGLLDATPSSPYWGVAGCSPAGLTALLAGMASGALALTTDLGTGPLSAALGHLDLSVPVSMVVAGTVYAVMTRGGRRMHRPVTCDVRGGSR</sequence>
<comment type="subcellular location">
    <subcellularLocation>
        <location evidence="1">Membrane</location>
        <topology evidence="1">Multi-pass membrane protein</topology>
    </subcellularLocation>
</comment>
<evidence type="ECO:0000256" key="6">
    <source>
        <dbReference type="ARBA" id="ARBA00023136"/>
    </source>
</evidence>
<feature type="transmembrane region" description="Helical" evidence="8">
    <location>
        <begin position="405"/>
        <end position="430"/>
    </location>
</feature>
<feature type="transmembrane region" description="Helical" evidence="8">
    <location>
        <begin position="176"/>
        <end position="199"/>
    </location>
</feature>
<organism evidence="9 10">
    <name type="scientific">Nesterenkonia aethiopica</name>
    <dbReference type="NCBI Taxonomy" id="269144"/>
    <lineage>
        <taxon>Bacteria</taxon>
        <taxon>Bacillati</taxon>
        <taxon>Actinomycetota</taxon>
        <taxon>Actinomycetes</taxon>
        <taxon>Micrococcales</taxon>
        <taxon>Micrococcaceae</taxon>
        <taxon>Nesterenkonia</taxon>
    </lineage>
</organism>
<evidence type="ECO:0000256" key="4">
    <source>
        <dbReference type="ARBA" id="ARBA00022692"/>
    </source>
</evidence>